<evidence type="ECO:0000313" key="3">
    <source>
        <dbReference type="Proteomes" id="UP000027583"/>
    </source>
</evidence>
<evidence type="ECO:0000256" key="1">
    <source>
        <dbReference type="SAM" id="Phobius"/>
    </source>
</evidence>
<sequence length="163" mass="18017">MSRLRTILKLIALPSPMRNLRRSANVEGIASGWALLQDVWSAAKRGAQENGDQQADATGFNVVRLRTRTLDPAQRRAIASSWRNCWLFLGLGIVYITALLAPALVQGHLPSAALVMDSLLVGLLFATGYLRQALGNWRLRCGAPGSFWQFLKAGRAAWPKRHR</sequence>
<dbReference type="RefSeq" id="WP_023978002.1">
    <property type="nucleotide sequence ID" value="NZ_CBLX010000025.1"/>
</dbReference>
<accession>A0A060QIN4</accession>
<keyword evidence="1" id="KW-0812">Transmembrane</keyword>
<feature type="transmembrane region" description="Helical" evidence="1">
    <location>
        <begin position="85"/>
        <end position="105"/>
    </location>
</feature>
<reference evidence="2 3" key="2">
    <citation type="journal article" date="2014" name="PLoS ONE">
        <title>Evolution of mitochondria reconstructed from the energy metabolism of living bacteria.</title>
        <authorList>
            <person name="Degli Esposti M."/>
            <person name="Chouaia B."/>
            <person name="Comandatore F."/>
            <person name="Crotti E."/>
            <person name="Sassera D."/>
            <person name="Lievens P.M."/>
            <person name="Daffonchio D."/>
            <person name="Bandi C."/>
        </authorList>
    </citation>
    <scope>NUCLEOTIDE SEQUENCE [LARGE SCALE GENOMIC DNA]</scope>
    <source>
        <strain evidence="2 3">SF2.1</strain>
    </source>
</reference>
<feature type="transmembrane region" description="Helical" evidence="1">
    <location>
        <begin position="111"/>
        <end position="130"/>
    </location>
</feature>
<comment type="caution">
    <text evidence="2">The sequence shown here is derived from an EMBL/GenBank/DDBJ whole genome shotgun (WGS) entry which is preliminary data.</text>
</comment>
<dbReference type="Proteomes" id="UP000027583">
    <property type="component" value="Unassembled WGS sequence"/>
</dbReference>
<gene>
    <name evidence="2" type="ORF">ASAP_2989</name>
</gene>
<dbReference type="AlphaFoldDB" id="A0A060QIN4"/>
<name>A0A060QIN4_9PROT</name>
<reference evidence="2 3" key="1">
    <citation type="journal article" date="2014" name="Genome Biol. Evol.">
        <title>Acetic acid bacteria genomes reveal functional traits for adaptation to life in insect guts.</title>
        <authorList>
            <person name="Chouaia B."/>
            <person name="Gaiarsa S."/>
            <person name="Crotti E."/>
            <person name="Comandatore F."/>
            <person name="Degli Esposti M."/>
            <person name="Ricci I."/>
            <person name="Alma A."/>
            <person name="Favia G."/>
            <person name="Bandi C."/>
            <person name="Daffonchio D."/>
        </authorList>
    </citation>
    <scope>NUCLEOTIDE SEQUENCE [LARGE SCALE GENOMIC DNA]</scope>
    <source>
        <strain evidence="2 3">SF2.1</strain>
    </source>
</reference>
<keyword evidence="1" id="KW-0472">Membrane</keyword>
<dbReference type="EMBL" id="CBLX010000025">
    <property type="protein sequence ID" value="CDG41034.1"/>
    <property type="molecule type" value="Genomic_DNA"/>
</dbReference>
<protein>
    <submittedName>
        <fullName evidence="2">Uncharacterized protein</fullName>
    </submittedName>
</protein>
<organism evidence="2 3">
    <name type="scientific">Asaia bogorensis</name>
    <dbReference type="NCBI Taxonomy" id="91915"/>
    <lineage>
        <taxon>Bacteria</taxon>
        <taxon>Pseudomonadati</taxon>
        <taxon>Pseudomonadota</taxon>
        <taxon>Alphaproteobacteria</taxon>
        <taxon>Acetobacterales</taxon>
        <taxon>Acetobacteraceae</taxon>
        <taxon>Asaia</taxon>
    </lineage>
</organism>
<evidence type="ECO:0000313" key="2">
    <source>
        <dbReference type="EMBL" id="CDG41034.1"/>
    </source>
</evidence>
<proteinExistence type="predicted"/>
<keyword evidence="1" id="KW-1133">Transmembrane helix</keyword>